<dbReference type="SUPFAM" id="SSF52980">
    <property type="entry name" value="Restriction endonuclease-like"/>
    <property type="match status" value="1"/>
</dbReference>
<evidence type="ECO:0000313" key="3">
    <source>
        <dbReference type="Proteomes" id="UP000266915"/>
    </source>
</evidence>
<accession>A0A3N2C4P0</accession>
<evidence type="ECO:0000313" key="2">
    <source>
        <dbReference type="EMBL" id="ROR82488.1"/>
    </source>
</evidence>
<keyword evidence="2" id="KW-0540">Nuclease</keyword>
<dbReference type="InterPro" id="IPR007569">
    <property type="entry name" value="DUF559"/>
</dbReference>
<gene>
    <name evidence="2" type="ORF">EDD42_2579</name>
</gene>
<keyword evidence="2" id="KW-0378">Hydrolase</keyword>
<dbReference type="InterPro" id="IPR011335">
    <property type="entry name" value="Restrct_endonuc-II-like"/>
</dbReference>
<reference evidence="2 3" key="1">
    <citation type="submission" date="2018-11" db="EMBL/GenBank/DDBJ databases">
        <title>Sequencing the genomes of 1000 actinobacteria strains.</title>
        <authorList>
            <person name="Klenk H.-P."/>
        </authorList>
    </citation>
    <scope>NUCLEOTIDE SEQUENCE [LARGE SCALE GENOMIC DNA]</scope>
    <source>
        <strain evidence="2 3">DSM 14012</strain>
    </source>
</reference>
<name>A0A3N2C4P0_9MICO</name>
<protein>
    <submittedName>
        <fullName evidence="2">Very-short-patch-repair endonuclease</fullName>
    </submittedName>
</protein>
<organism evidence="2 3">
    <name type="scientific">Plantibacter flavus</name>
    <dbReference type="NCBI Taxonomy" id="150123"/>
    <lineage>
        <taxon>Bacteria</taxon>
        <taxon>Bacillati</taxon>
        <taxon>Actinomycetota</taxon>
        <taxon>Actinomycetes</taxon>
        <taxon>Micrococcales</taxon>
        <taxon>Microbacteriaceae</taxon>
        <taxon>Plantibacter</taxon>
    </lineage>
</organism>
<dbReference type="AlphaFoldDB" id="A0A3N2C4P0"/>
<feature type="domain" description="DUF559" evidence="1">
    <location>
        <begin position="231"/>
        <end position="283"/>
    </location>
</feature>
<comment type="caution">
    <text evidence="2">The sequence shown here is derived from an EMBL/GenBank/DDBJ whole genome shotgun (WGS) entry which is preliminary data.</text>
</comment>
<dbReference type="Gene3D" id="3.40.960.10">
    <property type="entry name" value="VSR Endonuclease"/>
    <property type="match status" value="1"/>
</dbReference>
<dbReference type="Pfam" id="PF04480">
    <property type="entry name" value="DUF559"/>
    <property type="match status" value="1"/>
</dbReference>
<keyword evidence="2" id="KW-0255">Endonuclease</keyword>
<proteinExistence type="predicted"/>
<keyword evidence="3" id="KW-1185">Reference proteome</keyword>
<sequence>MTFRSSIPIMAGPKSAQSAVRAGFTPRQLRNPALGAPFHGIRTPPGYPADLYHRAVAYLSALPIGGAFSHQTAAALHGIPTPRSTSPDDPLHVMSPAGVRAREGRGVVGHRGTLGPGDIVDLDGLPVTSVERTWCDLATVVPLPALIAAGDALLWFLDPRTSLDRLRKAVEEYPSRRGVVALRSAIPRLHDRCQSPKETELRLILEASALPKAEYNAEIVLHGSGRVVRGDVVFRDQRLVLEYEGDHHRTDRSQWRKDIARTEDLAHEGWTVMRLTADDLRRPSMLAERIRARLGGPGRVEAVGR</sequence>
<dbReference type="EMBL" id="RKHL01000001">
    <property type="protein sequence ID" value="ROR82488.1"/>
    <property type="molecule type" value="Genomic_DNA"/>
</dbReference>
<dbReference type="Proteomes" id="UP000266915">
    <property type="component" value="Unassembled WGS sequence"/>
</dbReference>
<dbReference type="GO" id="GO:0004519">
    <property type="term" value="F:endonuclease activity"/>
    <property type="evidence" value="ECO:0007669"/>
    <property type="project" value="UniProtKB-KW"/>
</dbReference>
<evidence type="ECO:0000259" key="1">
    <source>
        <dbReference type="Pfam" id="PF04480"/>
    </source>
</evidence>